<sequence length="375" mass="42966">MSSSVSDISIIGRDSSHPRSRNTSKGSVSISQRSSISSSTSTSFSSSSENFTVDPRMIPEWNPDDLSEMVSMFIISKISNIILVTMSYIVLCFTQLPSGLLPVPKLEDVNIGGAALVSEIKRLRKELDMERDVKQKTIKDYANLQVCLKLILCICLIYHICFKETSLKNCLLGQTALFSIVEEELNDLKKKIIPNEDSEMHIEDYVTEYRKLIKSRNEERLEKENAEFELQLEISKSFTIDCDDLICRLKSDGRCSMEEKIKRKGLVQSLEKQVSDLEESLYQARKEFKKENKLRIALQRELKYLSIFSFDFFDNSVLADCQLCFTCCDQVFFCKDVFNGLIIDDYHSMAEMTRTVSEYAVEKVTTGVDGFLYRH</sequence>
<name>A0A1I7XI64_HETBA</name>
<evidence type="ECO:0000256" key="1">
    <source>
        <dbReference type="SAM" id="MobiDB-lite"/>
    </source>
</evidence>
<feature type="compositionally biased region" description="Low complexity" evidence="1">
    <location>
        <begin position="24"/>
        <end position="48"/>
    </location>
</feature>
<evidence type="ECO:0000313" key="2">
    <source>
        <dbReference type="Proteomes" id="UP000095283"/>
    </source>
</evidence>
<reference evidence="3" key="1">
    <citation type="submission" date="2016-11" db="UniProtKB">
        <authorList>
            <consortium name="WormBaseParasite"/>
        </authorList>
    </citation>
    <scope>IDENTIFICATION</scope>
</reference>
<dbReference type="WBParaSite" id="Hba_17014">
    <property type="protein sequence ID" value="Hba_17014"/>
    <property type="gene ID" value="Hba_17014"/>
</dbReference>
<proteinExistence type="predicted"/>
<accession>A0A1I7XI64</accession>
<protein>
    <submittedName>
        <fullName evidence="3">Transmembrane protein</fullName>
    </submittedName>
</protein>
<keyword evidence="2" id="KW-1185">Reference proteome</keyword>
<dbReference type="AlphaFoldDB" id="A0A1I7XI64"/>
<dbReference type="Proteomes" id="UP000095283">
    <property type="component" value="Unplaced"/>
</dbReference>
<feature type="region of interest" description="Disordered" evidence="1">
    <location>
        <begin position="1"/>
        <end position="50"/>
    </location>
</feature>
<organism evidence="2 3">
    <name type="scientific">Heterorhabditis bacteriophora</name>
    <name type="common">Entomopathogenic nematode worm</name>
    <dbReference type="NCBI Taxonomy" id="37862"/>
    <lineage>
        <taxon>Eukaryota</taxon>
        <taxon>Metazoa</taxon>
        <taxon>Ecdysozoa</taxon>
        <taxon>Nematoda</taxon>
        <taxon>Chromadorea</taxon>
        <taxon>Rhabditida</taxon>
        <taxon>Rhabditina</taxon>
        <taxon>Rhabditomorpha</taxon>
        <taxon>Strongyloidea</taxon>
        <taxon>Heterorhabditidae</taxon>
        <taxon>Heterorhabditis</taxon>
    </lineage>
</organism>
<evidence type="ECO:0000313" key="3">
    <source>
        <dbReference type="WBParaSite" id="Hba_17014"/>
    </source>
</evidence>